<proteinExistence type="inferred from homology"/>
<dbReference type="PANTHER" id="PTHR12561">
    <property type="entry name" value="LIPOATE-PROTEIN LIGASE"/>
    <property type="match status" value="1"/>
</dbReference>
<evidence type="ECO:0000256" key="4">
    <source>
        <dbReference type="ARBA" id="ARBA00015925"/>
    </source>
</evidence>
<dbReference type="EMBL" id="KN847912">
    <property type="protein sequence ID" value="KIR38013.1"/>
    <property type="molecule type" value="Genomic_DNA"/>
</dbReference>
<reference evidence="6 7" key="1">
    <citation type="submission" date="2015-01" db="EMBL/GenBank/DDBJ databases">
        <title>The Genome Sequence of Cryptococcus gattii Ram5.</title>
        <authorList>
            <consortium name="The Broad Institute Genomics Platform"/>
            <person name="Cuomo C."/>
            <person name="Litvintseva A."/>
            <person name="Chen Y."/>
            <person name="Heitman J."/>
            <person name="Sun S."/>
            <person name="Springer D."/>
            <person name="Dromer F."/>
            <person name="Young S."/>
            <person name="Zeng Q."/>
            <person name="Gargeya S."/>
            <person name="Abouelleil A."/>
            <person name="Alvarado L."/>
            <person name="Chapman S.B."/>
            <person name="Gainer-Dewar J."/>
            <person name="Goldberg J."/>
            <person name="Griggs A."/>
            <person name="Gujja S."/>
            <person name="Hansen M."/>
            <person name="Howarth C."/>
            <person name="Imamovic A."/>
            <person name="Larimer J."/>
            <person name="Murphy C."/>
            <person name="Naylor J."/>
            <person name="Pearson M."/>
            <person name="Priest M."/>
            <person name="Roberts A."/>
            <person name="Saif S."/>
            <person name="Shea T."/>
            <person name="Sykes S."/>
            <person name="Wortman J."/>
            <person name="Nusbaum C."/>
            <person name="Birren B."/>
        </authorList>
    </citation>
    <scope>NUCLEOTIDE SEQUENCE [LARGE SCALE GENOMIC DNA]</scope>
    <source>
        <strain evidence="6 7">Ram5</strain>
    </source>
</reference>
<feature type="domain" description="BPL/LPL catalytic" evidence="5">
    <location>
        <begin position="10"/>
        <end position="65"/>
    </location>
</feature>
<dbReference type="Pfam" id="PF21948">
    <property type="entry name" value="LplA-B_cat"/>
    <property type="match status" value="1"/>
</dbReference>
<dbReference type="PANTHER" id="PTHR12561:SF3">
    <property type="entry name" value="LIPOYLTRANSFERASE 1, MITOCHONDRIAL"/>
    <property type="match status" value="1"/>
</dbReference>
<comment type="similarity">
    <text evidence="3">Belongs to the LplA family.</text>
</comment>
<dbReference type="SUPFAM" id="SSF55681">
    <property type="entry name" value="Class II aaRS and biotin synthetases"/>
    <property type="match status" value="1"/>
</dbReference>
<evidence type="ECO:0000313" key="6">
    <source>
        <dbReference type="EMBL" id="KIR38013.1"/>
    </source>
</evidence>
<dbReference type="InterPro" id="IPR004562">
    <property type="entry name" value="LipoylTrfase_LipoateP_Ligase"/>
</dbReference>
<evidence type="ECO:0000256" key="3">
    <source>
        <dbReference type="ARBA" id="ARBA00008242"/>
    </source>
</evidence>
<dbReference type="AlphaFoldDB" id="A0A0D0TRB4"/>
<dbReference type="InterPro" id="IPR045864">
    <property type="entry name" value="aa-tRNA-synth_II/BPL/LPL"/>
</dbReference>
<dbReference type="InterPro" id="IPR004143">
    <property type="entry name" value="BPL_LPL_catalytic"/>
</dbReference>
<comment type="function">
    <text evidence="1">Catalyzes both the ATP-dependent activation of exogenously supplied lipoate to lipoyl-AMP and the transfer of the activated lipoyl onto the lipoyl domains of lipoate-dependent enzymes.</text>
</comment>
<keyword evidence="7" id="KW-1185">Reference proteome</keyword>
<accession>A0A0D0TRB4</accession>
<sequence length="182" mass="20657">MIRGSTYLTKTETTPKKLREESIPLVRRRSGGGAVYHDMGNTNFSIILPRLLFTRSHGAQLVSRAIRETLGITGCGPKMETKGIASYRSPVTTLNHYLPRGRSKHLHHDDFVRAVTAEFAKTYAGEEKPMTTCEVTESMVKEKKIWEGYEELKSWEWQYGQTPEFTNELEGNFSFGDLASHL</sequence>
<evidence type="ECO:0000259" key="5">
    <source>
        <dbReference type="Pfam" id="PF21948"/>
    </source>
</evidence>
<evidence type="ECO:0000256" key="1">
    <source>
        <dbReference type="ARBA" id="ARBA00003253"/>
    </source>
</evidence>
<name>A0A0D0TRB4_9TREE</name>
<organism evidence="6 7">
    <name type="scientific">Cryptococcus deuterogattii Ram5</name>
    <dbReference type="NCBI Taxonomy" id="1296110"/>
    <lineage>
        <taxon>Eukaryota</taxon>
        <taxon>Fungi</taxon>
        <taxon>Dikarya</taxon>
        <taxon>Basidiomycota</taxon>
        <taxon>Agaricomycotina</taxon>
        <taxon>Tremellomycetes</taxon>
        <taxon>Tremellales</taxon>
        <taxon>Cryptococcaceae</taxon>
        <taxon>Cryptococcus</taxon>
        <taxon>Cryptococcus gattii species complex</taxon>
    </lineage>
</organism>
<dbReference type="HOGENOM" id="CLU_1481922_0_0_1"/>
<dbReference type="GO" id="GO:0005739">
    <property type="term" value="C:mitochondrion"/>
    <property type="evidence" value="ECO:0007669"/>
    <property type="project" value="TreeGrafter"/>
</dbReference>
<dbReference type="GO" id="GO:0017118">
    <property type="term" value="F:lipoyltransferase activity"/>
    <property type="evidence" value="ECO:0007669"/>
    <property type="project" value="TreeGrafter"/>
</dbReference>
<dbReference type="OrthoDB" id="201621at2759"/>
<dbReference type="GO" id="GO:0009249">
    <property type="term" value="P:protein lipoylation"/>
    <property type="evidence" value="ECO:0007669"/>
    <property type="project" value="InterPro"/>
</dbReference>
<protein>
    <recommendedName>
        <fullName evidence="4">Putative lipoate-protein ligase A</fullName>
    </recommendedName>
</protein>
<dbReference type="Gene3D" id="3.30.930.10">
    <property type="entry name" value="Bira Bifunctional Protein, Domain 2"/>
    <property type="match status" value="2"/>
</dbReference>
<evidence type="ECO:0000313" key="7">
    <source>
        <dbReference type="Proteomes" id="UP000053392"/>
    </source>
</evidence>
<comment type="pathway">
    <text evidence="2">Protein modification; protein lipoylation via exogenous pathway; protein N(6)-(lipoyl)lysine from lipoate: step 2/2.</text>
</comment>
<evidence type="ECO:0000256" key="2">
    <source>
        <dbReference type="ARBA" id="ARBA00005085"/>
    </source>
</evidence>
<dbReference type="Proteomes" id="UP000053392">
    <property type="component" value="Unassembled WGS sequence"/>
</dbReference>
<gene>
    <name evidence="6" type="ORF">I313_06008</name>
</gene>